<dbReference type="AlphaFoldDB" id="Q5AW40"/>
<dbReference type="eggNOG" id="KOG2356">
    <property type="taxonomic scope" value="Eukaryota"/>
</dbReference>
<dbReference type="Proteomes" id="UP000000560">
    <property type="component" value="Chromosome IV"/>
</dbReference>
<dbReference type="PANTHER" id="PTHR12829:SF4">
    <property type="entry name" value="N(6)-ADENINE-SPECIFIC METHYLTRANSFERASE METTL4"/>
    <property type="match status" value="1"/>
</dbReference>
<dbReference type="InParanoid" id="Q5AW40"/>
<dbReference type="Pfam" id="PF05063">
    <property type="entry name" value="MT-A70"/>
    <property type="match status" value="1"/>
</dbReference>
<dbReference type="VEuPathDB" id="FungiDB:AN7490"/>
<sequence length="546" mass="61211">MKSDSSPILYQNSSSTVFLVDIPASIARAQDLLPQPHPDISDGTRSTPTAYLHRNKHKSRHLLSTLPLKQPYAVPNEPKSKSAQAKILARIPQSESEFHEAIRPVVLDALSEIRQNYSQGSDWCLPRHLLGGANGFNPGANPKQNEDVRFKQLDKTQEGNNTRENRKLPKRGYNHAFNREEQNHESLAIQVLPRLRGSGFTADTYDTVQIQHQPPLILSPGKNRFEYGDELCNKLVKNTSSDAAIIELRSLSTVKSGEWLSPDAEHIQNQGQVYLIPPLSRFILRDLPISKELDYTNSSPIPGLDPEQKFNLIVLDPPWANRSVRRSGYYQTQTYHDNELLMGYISSVLAVHSYSHPYLPPQIDDTADLRQYRSQSGSNLSTAAIWITNSAKSRAIAHSALNESGFSVCEEWIWIKTTVQGKPVTPIEGLWRKPYEVLVIGKREPEPATTCIRSTGAKAVLRRVIAAVPDVHSRKPNLKAIFEKIFFTASSESADIGLDTVTGISDQIIRYTALEVFARNLTAGWWACGNEVLKFNSESWWVDEDG</sequence>
<dbReference type="OMA" id="EEWVWIK"/>
<dbReference type="PROSITE" id="PS00092">
    <property type="entry name" value="N6_MTASE"/>
    <property type="match status" value="1"/>
</dbReference>
<reference evidence="3" key="1">
    <citation type="journal article" date="2005" name="Nature">
        <title>Sequencing of Aspergillus nidulans and comparative analysis with A. fumigatus and A. oryzae.</title>
        <authorList>
            <person name="Galagan J.E."/>
            <person name="Calvo S.E."/>
            <person name="Cuomo C."/>
            <person name="Ma L.J."/>
            <person name="Wortman J.R."/>
            <person name="Batzoglou S."/>
            <person name="Lee S.I."/>
            <person name="Basturkmen M."/>
            <person name="Spevak C.C."/>
            <person name="Clutterbuck J."/>
            <person name="Kapitonov V."/>
            <person name="Jurka J."/>
            <person name="Scazzocchio C."/>
            <person name="Farman M."/>
            <person name="Butler J."/>
            <person name="Purcell S."/>
            <person name="Harris S."/>
            <person name="Braus G.H."/>
            <person name="Draht O."/>
            <person name="Busch S."/>
            <person name="D'Enfert C."/>
            <person name="Bouchier C."/>
            <person name="Goldman G.H."/>
            <person name="Bell-Pedersen D."/>
            <person name="Griffiths-Jones S."/>
            <person name="Doonan J.H."/>
            <person name="Yu J."/>
            <person name="Vienken K."/>
            <person name="Pain A."/>
            <person name="Freitag M."/>
            <person name="Selker E.U."/>
            <person name="Archer D.B."/>
            <person name="Penalva M.A."/>
            <person name="Oakley B.R."/>
            <person name="Momany M."/>
            <person name="Tanaka T."/>
            <person name="Kumagai T."/>
            <person name="Asai K."/>
            <person name="Machida M."/>
            <person name="Nierman W.C."/>
            <person name="Denning D.W."/>
            <person name="Caddick M."/>
            <person name="Hynes M."/>
            <person name="Paoletti M."/>
            <person name="Fischer R."/>
            <person name="Miller B."/>
            <person name="Dyer P."/>
            <person name="Sachs M.S."/>
            <person name="Osmani S.A."/>
            <person name="Birren B.W."/>
        </authorList>
    </citation>
    <scope>NUCLEOTIDE SEQUENCE [LARGE SCALE GENOMIC DNA]</scope>
    <source>
        <strain evidence="3">FGSC A4 / ATCC 38163 / CBS 112.46 / NRRL 194 / M139</strain>
    </source>
</reference>
<dbReference type="InterPro" id="IPR002052">
    <property type="entry name" value="DNA_methylase_N6_adenine_CS"/>
</dbReference>
<dbReference type="STRING" id="227321.Q5AW40"/>
<dbReference type="PROSITE" id="PS51143">
    <property type="entry name" value="MT_A70"/>
    <property type="match status" value="1"/>
</dbReference>
<gene>
    <name evidence="2" type="ORF">ANIA_07490</name>
</gene>
<dbReference type="HOGENOM" id="CLU_027091_4_1_1"/>
<evidence type="ECO:0000256" key="1">
    <source>
        <dbReference type="PROSITE-ProRule" id="PRU00489"/>
    </source>
</evidence>
<name>Q5AW40_EMENI</name>
<dbReference type="PANTHER" id="PTHR12829">
    <property type="entry name" value="N6-ADENOSINE-METHYLTRANSFERASE"/>
    <property type="match status" value="1"/>
</dbReference>
<accession>C8VBG7</accession>
<comment type="similarity">
    <text evidence="1">Belongs to the MT-A70-like family.</text>
</comment>
<keyword evidence="3" id="KW-1185">Reference proteome</keyword>
<proteinExistence type="inferred from homology"/>
<dbReference type="InterPro" id="IPR007757">
    <property type="entry name" value="MT-A70-like"/>
</dbReference>
<organism evidence="2 3">
    <name type="scientific">Emericella nidulans (strain FGSC A4 / ATCC 38163 / CBS 112.46 / NRRL 194 / M139)</name>
    <name type="common">Aspergillus nidulans</name>
    <dbReference type="NCBI Taxonomy" id="227321"/>
    <lineage>
        <taxon>Eukaryota</taxon>
        <taxon>Fungi</taxon>
        <taxon>Dikarya</taxon>
        <taxon>Ascomycota</taxon>
        <taxon>Pezizomycotina</taxon>
        <taxon>Eurotiomycetes</taxon>
        <taxon>Eurotiomycetidae</taxon>
        <taxon>Eurotiales</taxon>
        <taxon>Aspergillaceae</taxon>
        <taxon>Aspergillus</taxon>
        <taxon>Aspergillus subgen. Nidulantes</taxon>
    </lineage>
</organism>
<dbReference type="GO" id="GO:0008168">
    <property type="term" value="F:methyltransferase activity"/>
    <property type="evidence" value="ECO:0000318"/>
    <property type="project" value="GO_Central"/>
</dbReference>
<dbReference type="KEGG" id="ani:ANIA_07490"/>
<dbReference type="GO" id="GO:0003676">
    <property type="term" value="F:nucleic acid binding"/>
    <property type="evidence" value="ECO:0007669"/>
    <property type="project" value="InterPro"/>
</dbReference>
<dbReference type="RefSeq" id="XP_680759.1">
    <property type="nucleotide sequence ID" value="XM_675667.1"/>
</dbReference>
<protein>
    <submittedName>
        <fullName evidence="2">MT-A70 family (AFU_orthologue AFUA_2G05600)</fullName>
    </submittedName>
</protein>
<dbReference type="GeneID" id="2869658"/>
<dbReference type="GO" id="GO:0032259">
    <property type="term" value="P:methylation"/>
    <property type="evidence" value="ECO:0007669"/>
    <property type="project" value="InterPro"/>
</dbReference>
<evidence type="ECO:0000313" key="3">
    <source>
        <dbReference type="Proteomes" id="UP000000560"/>
    </source>
</evidence>
<dbReference type="EMBL" id="BN001304">
    <property type="protein sequence ID" value="CBF79482.1"/>
    <property type="molecule type" value="Genomic_DNA"/>
</dbReference>
<evidence type="ECO:0000313" key="2">
    <source>
        <dbReference type="EMBL" id="CBF79482.1"/>
    </source>
</evidence>
<dbReference type="OrthoDB" id="61116at2759"/>
<accession>Q5AW40</accession>
<reference evidence="3" key="2">
    <citation type="journal article" date="2009" name="Fungal Genet. Biol.">
        <title>The 2008 update of the Aspergillus nidulans genome annotation: a community effort.</title>
        <authorList>
            <person name="Wortman J.R."/>
            <person name="Gilsenan J.M."/>
            <person name="Joardar V."/>
            <person name="Deegan J."/>
            <person name="Clutterbuck J."/>
            <person name="Andersen M.R."/>
            <person name="Archer D."/>
            <person name="Bencina M."/>
            <person name="Braus G."/>
            <person name="Coutinho P."/>
            <person name="von Dohren H."/>
            <person name="Doonan J."/>
            <person name="Driessen A.J."/>
            <person name="Durek P."/>
            <person name="Espeso E."/>
            <person name="Fekete E."/>
            <person name="Flipphi M."/>
            <person name="Estrada C.G."/>
            <person name="Geysens S."/>
            <person name="Goldman G."/>
            <person name="de Groot P.W."/>
            <person name="Hansen K."/>
            <person name="Harris S.D."/>
            <person name="Heinekamp T."/>
            <person name="Helmstaedt K."/>
            <person name="Henrissat B."/>
            <person name="Hofmann G."/>
            <person name="Homan T."/>
            <person name="Horio T."/>
            <person name="Horiuchi H."/>
            <person name="James S."/>
            <person name="Jones M."/>
            <person name="Karaffa L."/>
            <person name="Karanyi Z."/>
            <person name="Kato M."/>
            <person name="Keller N."/>
            <person name="Kelly D.E."/>
            <person name="Kiel J.A."/>
            <person name="Kim J.M."/>
            <person name="van der Klei I.J."/>
            <person name="Klis F.M."/>
            <person name="Kovalchuk A."/>
            <person name="Krasevec N."/>
            <person name="Kubicek C.P."/>
            <person name="Liu B."/>
            <person name="Maccabe A."/>
            <person name="Meyer V."/>
            <person name="Mirabito P."/>
            <person name="Miskei M."/>
            <person name="Mos M."/>
            <person name="Mullins J."/>
            <person name="Nelson D.R."/>
            <person name="Nielsen J."/>
            <person name="Oakley B.R."/>
            <person name="Osmani S.A."/>
            <person name="Pakula T."/>
            <person name="Paszewski A."/>
            <person name="Paulsen I."/>
            <person name="Pilsyk S."/>
            <person name="Pocsi I."/>
            <person name="Punt P.J."/>
            <person name="Ram A.F."/>
            <person name="Ren Q."/>
            <person name="Robellet X."/>
            <person name="Robson G."/>
            <person name="Seiboth B."/>
            <person name="van Solingen P."/>
            <person name="Specht T."/>
            <person name="Sun J."/>
            <person name="Taheri-Talesh N."/>
            <person name="Takeshita N."/>
            <person name="Ussery D."/>
            <person name="vanKuyk P.A."/>
            <person name="Visser H."/>
            <person name="van de Vondervoort P.J."/>
            <person name="de Vries R.P."/>
            <person name="Walton J."/>
            <person name="Xiang X."/>
            <person name="Xiong Y."/>
            <person name="Zeng A.P."/>
            <person name="Brandt B.W."/>
            <person name="Cornell M.J."/>
            <person name="van den Hondel C.A."/>
            <person name="Visser J."/>
            <person name="Oliver S.G."/>
            <person name="Turner G."/>
        </authorList>
    </citation>
    <scope>GENOME REANNOTATION</scope>
    <source>
        <strain evidence="3">FGSC A4 / ATCC 38163 / CBS 112.46 / NRRL 194 / M139</strain>
    </source>
</reference>